<dbReference type="InterPro" id="IPR036390">
    <property type="entry name" value="WH_DNA-bd_sf"/>
</dbReference>
<protein>
    <submittedName>
        <fullName evidence="1">Uncharacterized protein</fullName>
    </submittedName>
</protein>
<organism evidence="1 2">
    <name type="scientific">Haloferax sulfurifontis</name>
    <dbReference type="NCBI Taxonomy" id="255616"/>
    <lineage>
        <taxon>Archaea</taxon>
        <taxon>Methanobacteriati</taxon>
        <taxon>Methanobacteriota</taxon>
        <taxon>Stenosarchaea group</taxon>
        <taxon>Halobacteria</taxon>
        <taxon>Halobacteriales</taxon>
        <taxon>Haloferacaceae</taxon>
        <taxon>Haloferax</taxon>
    </lineage>
</organism>
<comment type="caution">
    <text evidence="1">The sequence shown here is derived from an EMBL/GenBank/DDBJ whole genome shotgun (WGS) entry which is preliminary data.</text>
</comment>
<name>A0A830DQ63_9EURY</name>
<dbReference type="RefSeq" id="WP_188423326.1">
    <property type="nucleotide sequence ID" value="NZ_BMCI01000002.1"/>
</dbReference>
<accession>A0A830DQ63</accession>
<reference evidence="1" key="1">
    <citation type="journal article" date="2014" name="Int. J. Syst. Evol. Microbiol.">
        <title>Complete genome sequence of Corynebacterium casei LMG S-19264T (=DSM 44701T), isolated from a smear-ripened cheese.</title>
        <authorList>
            <consortium name="US DOE Joint Genome Institute (JGI-PGF)"/>
            <person name="Walter F."/>
            <person name="Albersmeier A."/>
            <person name="Kalinowski J."/>
            <person name="Ruckert C."/>
        </authorList>
    </citation>
    <scope>NUCLEOTIDE SEQUENCE</scope>
    <source>
        <strain evidence="1">CCM 7217</strain>
    </source>
</reference>
<evidence type="ECO:0000313" key="1">
    <source>
        <dbReference type="EMBL" id="GGC49940.1"/>
    </source>
</evidence>
<sequence>MNRRDIRGQVDPKSAEILLAIQELGEASTNEIRQRTGLNPSEVQYRRNKLNDLGLVDLVKRDTHLGEQYEWSLTGGARRELERGLGAAAKFIIHEEPDSHEVSAQEFREMQEELRRLRESQKAAAYDARGKDVVERDEFEDFRSYVYEWHEAAETYLRGIRSVIERYVPGVDSLADHFEDVDAE</sequence>
<dbReference type="Gene3D" id="1.10.10.10">
    <property type="entry name" value="Winged helix-like DNA-binding domain superfamily/Winged helix DNA-binding domain"/>
    <property type="match status" value="1"/>
</dbReference>
<dbReference type="InterPro" id="IPR036388">
    <property type="entry name" value="WH-like_DNA-bd_sf"/>
</dbReference>
<dbReference type="Proteomes" id="UP000646833">
    <property type="component" value="Unassembled WGS sequence"/>
</dbReference>
<proteinExistence type="predicted"/>
<dbReference type="AlphaFoldDB" id="A0A830DQ63"/>
<reference evidence="1" key="2">
    <citation type="submission" date="2020-09" db="EMBL/GenBank/DDBJ databases">
        <authorList>
            <person name="Sun Q."/>
            <person name="Sedlacek I."/>
        </authorList>
    </citation>
    <scope>NUCLEOTIDE SEQUENCE</scope>
    <source>
        <strain evidence="1">CCM 7217</strain>
    </source>
</reference>
<dbReference type="EMBL" id="BMCI01000002">
    <property type="protein sequence ID" value="GGC49940.1"/>
    <property type="molecule type" value="Genomic_DNA"/>
</dbReference>
<gene>
    <name evidence="1" type="ORF">GCM10007209_09510</name>
</gene>
<evidence type="ECO:0000313" key="2">
    <source>
        <dbReference type="Proteomes" id="UP000646833"/>
    </source>
</evidence>
<dbReference type="SUPFAM" id="SSF46785">
    <property type="entry name" value="Winged helix' DNA-binding domain"/>
    <property type="match status" value="1"/>
</dbReference>